<dbReference type="Pfam" id="PF00378">
    <property type="entry name" value="ECH_1"/>
    <property type="match status" value="1"/>
</dbReference>
<dbReference type="PANTHER" id="PTHR43802">
    <property type="entry name" value="ENOYL-COA HYDRATASE"/>
    <property type="match status" value="1"/>
</dbReference>
<dbReference type="PANTHER" id="PTHR43802:SF1">
    <property type="entry name" value="IP11341P-RELATED"/>
    <property type="match status" value="1"/>
</dbReference>
<evidence type="ECO:0000313" key="2">
    <source>
        <dbReference type="EMBL" id="NVP57631.1"/>
    </source>
</evidence>
<name>A0ABX2QMQ8_9HYPH</name>
<reference evidence="2 3" key="1">
    <citation type="submission" date="2020-06" db="EMBL/GenBank/DDBJ databases">
        <title>Rhizobium sp.nov. isolated from the tomato plant.</title>
        <authorList>
            <person name="Thin K.K."/>
            <person name="Zhang X."/>
            <person name="He S."/>
        </authorList>
    </citation>
    <scope>NUCLEOTIDE SEQUENCE [LARGE SCALE GENOMIC DNA]</scope>
    <source>
        <strain evidence="2 3">DBTS2</strain>
    </source>
</reference>
<dbReference type="InterPro" id="IPR001753">
    <property type="entry name" value="Enoyl-CoA_hydra/iso"/>
</dbReference>
<accession>A0ABX2QMQ8</accession>
<dbReference type="Gene3D" id="3.90.226.10">
    <property type="entry name" value="2-enoyl-CoA Hydratase, Chain A, domain 1"/>
    <property type="match status" value="1"/>
</dbReference>
<dbReference type="SUPFAM" id="SSF52096">
    <property type="entry name" value="ClpP/crotonase"/>
    <property type="match status" value="1"/>
</dbReference>
<dbReference type="EMBL" id="JABXYK010000015">
    <property type="protein sequence ID" value="NVP57631.1"/>
    <property type="molecule type" value="Genomic_DNA"/>
</dbReference>
<keyword evidence="3" id="KW-1185">Reference proteome</keyword>
<gene>
    <name evidence="2" type="ORF">HV823_20465</name>
</gene>
<evidence type="ECO:0000313" key="3">
    <source>
        <dbReference type="Proteomes" id="UP000659172"/>
    </source>
</evidence>
<dbReference type="CDD" id="cd06558">
    <property type="entry name" value="crotonase-like"/>
    <property type="match status" value="1"/>
</dbReference>
<protein>
    <submittedName>
        <fullName evidence="2">Enoyl-CoA hydratase/isomerase family protein</fullName>
    </submittedName>
</protein>
<evidence type="ECO:0000256" key="1">
    <source>
        <dbReference type="ARBA" id="ARBA00005254"/>
    </source>
</evidence>
<organism evidence="2 3">
    <name type="scientific">Mycoplana rhizolycopersici</name>
    <dbReference type="NCBI Taxonomy" id="2746702"/>
    <lineage>
        <taxon>Bacteria</taxon>
        <taxon>Pseudomonadati</taxon>
        <taxon>Pseudomonadota</taxon>
        <taxon>Alphaproteobacteria</taxon>
        <taxon>Hyphomicrobiales</taxon>
        <taxon>Rhizobiaceae</taxon>
        <taxon>Mycoplana</taxon>
    </lineage>
</organism>
<proteinExistence type="inferred from homology"/>
<dbReference type="Proteomes" id="UP000659172">
    <property type="component" value="Unassembled WGS sequence"/>
</dbReference>
<comment type="caution">
    <text evidence="2">The sequence shown here is derived from an EMBL/GenBank/DDBJ whole genome shotgun (WGS) entry which is preliminary data.</text>
</comment>
<comment type="similarity">
    <text evidence="1">Belongs to the enoyl-CoA hydratase/isomerase family.</text>
</comment>
<dbReference type="InterPro" id="IPR029045">
    <property type="entry name" value="ClpP/crotonase-like_dom_sf"/>
</dbReference>
<sequence length="263" mass="28784">MEAKVNERFILEELQDAVAVITLNRPALLNAWHAPMRAMLVEAFRRAEADSSVGAIVLTGAGEKAFGAGQDLNETKTFDPERAEEWLKEWETLYDTMRGLSKPLIVALNGVAAGSAFQVALLGDLRIGHANVRMGQPEINSGIASVTGPWIMREMIGLARTIDLTLTGRLMDAQEAHAIGLINRIVPQEAVLDEALTLAAELAAKPPVAMRLDKARFREMTEVGFRDAIEAGIRIHRQSYATGEPARMMEQFLAERAARKPSA</sequence>